<dbReference type="InterPro" id="IPR029058">
    <property type="entry name" value="AB_hydrolase_fold"/>
</dbReference>
<dbReference type="KEGG" id="mprt:ET475_04790"/>
<feature type="domain" description="Alpha/beta hydrolase fold-3" evidence="2">
    <location>
        <begin position="79"/>
        <end position="300"/>
    </location>
</feature>
<keyword evidence="4" id="KW-1185">Reference proteome</keyword>
<gene>
    <name evidence="3" type="ORF">ET475_04790</name>
</gene>
<dbReference type="OrthoDB" id="9803828at2"/>
<organism evidence="3 4">
    <name type="scientific">Microbacterium protaetiae</name>
    <dbReference type="NCBI Taxonomy" id="2509458"/>
    <lineage>
        <taxon>Bacteria</taxon>
        <taxon>Bacillati</taxon>
        <taxon>Actinomycetota</taxon>
        <taxon>Actinomycetes</taxon>
        <taxon>Micrococcales</taxon>
        <taxon>Microbacteriaceae</taxon>
        <taxon>Microbacterium</taxon>
    </lineage>
</organism>
<proteinExistence type="predicted"/>
<dbReference type="Pfam" id="PF07859">
    <property type="entry name" value="Abhydrolase_3"/>
    <property type="match status" value="1"/>
</dbReference>
<evidence type="ECO:0000313" key="4">
    <source>
        <dbReference type="Proteomes" id="UP000293995"/>
    </source>
</evidence>
<evidence type="ECO:0000256" key="1">
    <source>
        <dbReference type="ARBA" id="ARBA00022801"/>
    </source>
</evidence>
<dbReference type="EMBL" id="CP035494">
    <property type="protein sequence ID" value="QAY59374.1"/>
    <property type="molecule type" value="Genomic_DNA"/>
</dbReference>
<dbReference type="InterPro" id="IPR013094">
    <property type="entry name" value="AB_hydrolase_3"/>
</dbReference>
<dbReference type="Proteomes" id="UP000293995">
    <property type="component" value="Chromosome"/>
</dbReference>
<accession>A0A4P6EBM1</accession>
<evidence type="ECO:0000313" key="3">
    <source>
        <dbReference type="EMBL" id="QAY59374.1"/>
    </source>
</evidence>
<dbReference type="AlphaFoldDB" id="A0A4P6EBM1"/>
<name>A0A4P6EBM1_9MICO</name>
<evidence type="ECO:0000259" key="2">
    <source>
        <dbReference type="Pfam" id="PF07859"/>
    </source>
</evidence>
<dbReference type="PANTHER" id="PTHR48081:SF33">
    <property type="entry name" value="KYNURENINE FORMAMIDASE"/>
    <property type="match status" value="1"/>
</dbReference>
<dbReference type="SUPFAM" id="SSF53474">
    <property type="entry name" value="alpha/beta-Hydrolases"/>
    <property type="match status" value="1"/>
</dbReference>
<dbReference type="InterPro" id="IPR050300">
    <property type="entry name" value="GDXG_lipolytic_enzyme"/>
</dbReference>
<reference evidence="3 4" key="1">
    <citation type="submission" date="2019-01" db="EMBL/GenBank/DDBJ databases">
        <title>Genome sequencing of strain DFW100M-13.</title>
        <authorList>
            <person name="Heo J."/>
            <person name="Kim S.-J."/>
            <person name="Kim J.-S."/>
            <person name="Hong S.-B."/>
            <person name="Kwon S.-W."/>
        </authorList>
    </citation>
    <scope>NUCLEOTIDE SEQUENCE [LARGE SCALE GENOMIC DNA]</scope>
    <source>
        <strain evidence="3 4">DFW100M-13</strain>
    </source>
</reference>
<dbReference type="PANTHER" id="PTHR48081">
    <property type="entry name" value="AB HYDROLASE SUPERFAMILY PROTEIN C4A8.06C"/>
    <property type="match status" value="1"/>
</dbReference>
<protein>
    <submittedName>
        <fullName evidence="3">Alpha/beta hydrolase</fullName>
    </submittedName>
</protein>
<dbReference type="GO" id="GO:0016787">
    <property type="term" value="F:hydrolase activity"/>
    <property type="evidence" value="ECO:0007669"/>
    <property type="project" value="UniProtKB-KW"/>
</dbReference>
<keyword evidence="1 3" id="KW-0378">Hydrolase</keyword>
<sequence>MSSHPVFCRLLLFGRRAAEASCPRPRSGGIMPTLTAPTSLRAPTLADVVYTDHDGIAQHLDVYPADSPWAPLYDGAVFVHLHGGGWRAGDKQRLSVASRLASQGLTTISANYTLTPEKPYPRNLDDVFDLVAYVHAQQDALGIRAEHIVLGGASAGGHLSALAATKGTAQARLAVPLGGVVSWFAPLSPESRYLTHRYPTEQYPGGFWDRGLAPGEYGNDPFRPFIGTDDFASITLREAWDADPRFHLDQLDARDLPPFLLLSGTRDSVEIQSSQRQLFDALSWVGADVQLLTLERADHESPRYLSSAAQGAVLGFVRGILETAHPQKENL</sequence>
<dbReference type="Gene3D" id="3.40.50.1820">
    <property type="entry name" value="alpha/beta hydrolase"/>
    <property type="match status" value="1"/>
</dbReference>